<gene>
    <name evidence="1" type="ORF">DVJ77_12890</name>
</gene>
<name>A0A369UKC9_9GAMM</name>
<reference evidence="1 2" key="1">
    <citation type="submission" date="2018-07" db="EMBL/GenBank/DDBJ databases">
        <title>Dyella tabacisoli L4-6T, whole genome shotgun sequence.</title>
        <authorList>
            <person name="Zhou X.-K."/>
            <person name="Li W.-J."/>
            <person name="Duan Y.-Q."/>
        </authorList>
    </citation>
    <scope>NUCLEOTIDE SEQUENCE [LARGE SCALE GENOMIC DNA]</scope>
    <source>
        <strain evidence="1 2">L4-6</strain>
    </source>
</reference>
<keyword evidence="2" id="KW-1185">Reference proteome</keyword>
<protein>
    <submittedName>
        <fullName evidence="1">Uncharacterized protein</fullName>
    </submittedName>
</protein>
<evidence type="ECO:0000313" key="2">
    <source>
        <dbReference type="Proteomes" id="UP000253782"/>
    </source>
</evidence>
<dbReference type="Proteomes" id="UP000253782">
    <property type="component" value="Unassembled WGS sequence"/>
</dbReference>
<comment type="caution">
    <text evidence="1">The sequence shown here is derived from an EMBL/GenBank/DDBJ whole genome shotgun (WGS) entry which is preliminary data.</text>
</comment>
<organism evidence="1 2">
    <name type="scientific">Dyella tabacisoli</name>
    <dbReference type="NCBI Taxonomy" id="2282381"/>
    <lineage>
        <taxon>Bacteria</taxon>
        <taxon>Pseudomonadati</taxon>
        <taxon>Pseudomonadota</taxon>
        <taxon>Gammaproteobacteria</taxon>
        <taxon>Lysobacterales</taxon>
        <taxon>Rhodanobacteraceae</taxon>
        <taxon>Dyella</taxon>
    </lineage>
</organism>
<dbReference type="EMBL" id="QQAH01000011">
    <property type="protein sequence ID" value="RDD81214.1"/>
    <property type="molecule type" value="Genomic_DNA"/>
</dbReference>
<accession>A0A369UKC9</accession>
<proteinExistence type="predicted"/>
<sequence>MGPFGRAGALIEGNESVDATTSTVTRNIYVVDEAAGSGAGVTLYVYKKTDVVGPLFDTVTISLTNTITLPLTGGLSAKTYLAADDGFLFIGTNQSPFAVRVQKSNLAISQIGGFSPPINVSSITSNKYGYVTVTFGGIGGSDGFYVFAPNGNVTEDGGGADFMVSNSTGLSTANLAATSAIPAVRMHIQLKDVAPQKTAGN</sequence>
<evidence type="ECO:0000313" key="1">
    <source>
        <dbReference type="EMBL" id="RDD81214.1"/>
    </source>
</evidence>
<dbReference type="AlphaFoldDB" id="A0A369UKC9"/>